<feature type="compositionally biased region" description="Polar residues" evidence="1">
    <location>
        <begin position="588"/>
        <end position="609"/>
    </location>
</feature>
<proteinExistence type="predicted"/>
<feature type="region of interest" description="Disordered" evidence="1">
    <location>
        <begin position="109"/>
        <end position="132"/>
    </location>
</feature>
<sequence>MGTPNGQDLFQSYLEQFGQTAEDFQQYMREHGLYVPSLPQAQHDEQDVDLDRESFDMLNNTTRRIGQPVPPPSLPAHNPSPESGTNAPPSQHEYQYDAHGQTELAGTENQFLPHGNAPLTSANLPQHGNGNDVQKHAAAYWQTLNAVPNNNGKRKQLFETDHGDPKHARDERYEAPAQGHSYAEAPSYLYQDAADNSFPVGSGLAAGAGHNEDVSQYNTNSGPWGEFNPYDWNSEYYNLDRFDPDESELDSYFPDANTTGEPAVGSGIHVEQDGPVGNSRQTDGAALGAGYDWMHPIDLSGPSDNIGDTPSFSTEQDLGGLGFPEDFGFSQPNYDFGPSANIFKQFPDILDQSGDPHLANVDFGFGLQAPENAGHAVSAADREESTSGITDEQTSDGDSINDDSLFGGEDDCVEGQDAEEATAGKDTSDVDSIDADSLFGDDVYTAVPAGEKTSDVESIDNDSLFGGGDDLVGEQGVQEMATDKAMNDTDSAENDSLFGGNDEPGEIQDVQQTPAETSPVLDVSGFEVAAQSEPSSSYLPPRTSVTQEPTRDTGIRPSRQAFQYAHSGVNVSTNPPPENAAAVRPQISARQAQLPTGHSSQQIPALPTSSQPPPQSARAKGKRKADTPAEDEPARTKKPRVEKTRREGPGPRKPYKAIEDQFPSTPEVRQWRREMSSHKLGQQAHYEAEMARLDALIESDSTLPSKAKELRKERKSFADKARERRTARRKFAAHEEQDRTALISQWEAEGVNVLDVSTLSAKFVEYGFDVGLGLEIMTRLNDGKV</sequence>
<gene>
    <name evidence="2" type="ORF">P280DRAFT_523087</name>
</gene>
<feature type="region of interest" description="Disordered" evidence="1">
    <location>
        <begin position="374"/>
        <end position="412"/>
    </location>
</feature>
<evidence type="ECO:0000256" key="1">
    <source>
        <dbReference type="SAM" id="MobiDB-lite"/>
    </source>
</evidence>
<evidence type="ECO:0000313" key="2">
    <source>
        <dbReference type="EMBL" id="KAF2635550.1"/>
    </source>
</evidence>
<feature type="compositionally biased region" description="Basic and acidic residues" evidence="1">
    <location>
        <begin position="624"/>
        <end position="650"/>
    </location>
</feature>
<name>A0A6A6RJN8_9PLEO</name>
<organism evidence="2 3">
    <name type="scientific">Massarina eburnea CBS 473.64</name>
    <dbReference type="NCBI Taxonomy" id="1395130"/>
    <lineage>
        <taxon>Eukaryota</taxon>
        <taxon>Fungi</taxon>
        <taxon>Dikarya</taxon>
        <taxon>Ascomycota</taxon>
        <taxon>Pezizomycotina</taxon>
        <taxon>Dothideomycetes</taxon>
        <taxon>Pleosporomycetidae</taxon>
        <taxon>Pleosporales</taxon>
        <taxon>Massarineae</taxon>
        <taxon>Massarinaceae</taxon>
        <taxon>Massarina</taxon>
    </lineage>
</organism>
<feature type="compositionally biased region" description="Polar residues" evidence="1">
    <location>
        <begin position="532"/>
        <end position="548"/>
    </location>
</feature>
<feature type="compositionally biased region" description="Polar residues" evidence="1">
    <location>
        <begin position="118"/>
        <end position="132"/>
    </location>
</feature>
<feature type="region of interest" description="Disordered" evidence="1">
    <location>
        <begin position="146"/>
        <end position="179"/>
    </location>
</feature>
<feature type="region of interest" description="Disordered" evidence="1">
    <location>
        <begin position="62"/>
        <end position="93"/>
    </location>
</feature>
<dbReference type="AlphaFoldDB" id="A0A6A6RJN8"/>
<evidence type="ECO:0000313" key="3">
    <source>
        <dbReference type="Proteomes" id="UP000799753"/>
    </source>
</evidence>
<dbReference type="EMBL" id="MU006806">
    <property type="protein sequence ID" value="KAF2635550.1"/>
    <property type="molecule type" value="Genomic_DNA"/>
</dbReference>
<feature type="region of interest" description="Disordered" evidence="1">
    <location>
        <begin position="449"/>
        <end position="665"/>
    </location>
</feature>
<feature type="compositionally biased region" description="Basic and acidic residues" evidence="1">
    <location>
        <begin position="156"/>
        <end position="174"/>
    </location>
</feature>
<feature type="compositionally biased region" description="Polar residues" evidence="1">
    <location>
        <begin position="82"/>
        <end position="93"/>
    </location>
</feature>
<dbReference type="Proteomes" id="UP000799753">
    <property type="component" value="Unassembled WGS sequence"/>
</dbReference>
<protein>
    <submittedName>
        <fullName evidence="2">Uncharacterized protein</fullName>
    </submittedName>
</protein>
<accession>A0A6A6RJN8</accession>
<reference evidence="2" key="1">
    <citation type="journal article" date="2020" name="Stud. Mycol.">
        <title>101 Dothideomycetes genomes: a test case for predicting lifestyles and emergence of pathogens.</title>
        <authorList>
            <person name="Haridas S."/>
            <person name="Albert R."/>
            <person name="Binder M."/>
            <person name="Bloem J."/>
            <person name="Labutti K."/>
            <person name="Salamov A."/>
            <person name="Andreopoulos B."/>
            <person name="Baker S."/>
            <person name="Barry K."/>
            <person name="Bills G."/>
            <person name="Bluhm B."/>
            <person name="Cannon C."/>
            <person name="Castanera R."/>
            <person name="Culley D."/>
            <person name="Daum C."/>
            <person name="Ezra D."/>
            <person name="Gonzalez J."/>
            <person name="Henrissat B."/>
            <person name="Kuo A."/>
            <person name="Liang C."/>
            <person name="Lipzen A."/>
            <person name="Lutzoni F."/>
            <person name="Magnuson J."/>
            <person name="Mondo S."/>
            <person name="Nolan M."/>
            <person name="Ohm R."/>
            <person name="Pangilinan J."/>
            <person name="Park H.-J."/>
            <person name="Ramirez L."/>
            <person name="Alfaro M."/>
            <person name="Sun H."/>
            <person name="Tritt A."/>
            <person name="Yoshinaga Y."/>
            <person name="Zwiers L.-H."/>
            <person name="Turgeon B."/>
            <person name="Goodwin S."/>
            <person name="Spatafora J."/>
            <person name="Crous P."/>
            <person name="Grigoriev I."/>
        </authorList>
    </citation>
    <scope>NUCLEOTIDE SEQUENCE</scope>
    <source>
        <strain evidence="2">CBS 473.64</strain>
    </source>
</reference>
<keyword evidence="3" id="KW-1185">Reference proteome</keyword>